<dbReference type="RefSeq" id="WP_336351634.1">
    <property type="nucleotide sequence ID" value="NZ_JAZAQL010000003.1"/>
</dbReference>
<evidence type="ECO:0000256" key="3">
    <source>
        <dbReference type="ARBA" id="ARBA00022741"/>
    </source>
</evidence>
<dbReference type="InterPro" id="IPR051120">
    <property type="entry name" value="ABC_AA/LPS_Transport"/>
</dbReference>
<evidence type="ECO:0000256" key="7">
    <source>
        <dbReference type="ARBA" id="ARBA00072811"/>
    </source>
</evidence>
<comment type="caution">
    <text evidence="9">The sequence shown here is derived from an EMBL/GenBank/DDBJ whole genome shotgun (WGS) entry which is preliminary data.</text>
</comment>
<dbReference type="SUPFAM" id="SSF52540">
    <property type="entry name" value="P-loop containing nucleoside triphosphate hydrolases"/>
    <property type="match status" value="1"/>
</dbReference>
<dbReference type="FunFam" id="3.40.50.300:FF:000421">
    <property type="entry name" value="Branched-chain amino acid ABC transporter ATP-binding protein"/>
    <property type="match status" value="1"/>
</dbReference>
<keyword evidence="3" id="KW-0547">Nucleotide-binding</keyword>
<dbReference type="Gene3D" id="3.40.50.300">
    <property type="entry name" value="P-loop containing nucleotide triphosphate hydrolases"/>
    <property type="match status" value="1"/>
</dbReference>
<evidence type="ECO:0000256" key="5">
    <source>
        <dbReference type="ARBA" id="ARBA00022970"/>
    </source>
</evidence>
<gene>
    <name evidence="9" type="ORF">ACFQGB_17670</name>
</gene>
<name>A0ABD5VJ00_9EURY</name>
<dbReference type="EMBL" id="JBHSXN010000003">
    <property type="protein sequence ID" value="MFC6954698.1"/>
    <property type="molecule type" value="Genomic_DNA"/>
</dbReference>
<dbReference type="InterPro" id="IPR003439">
    <property type="entry name" value="ABC_transporter-like_ATP-bd"/>
</dbReference>
<dbReference type="InterPro" id="IPR027417">
    <property type="entry name" value="P-loop_NTPase"/>
</dbReference>
<evidence type="ECO:0000256" key="4">
    <source>
        <dbReference type="ARBA" id="ARBA00022840"/>
    </source>
</evidence>
<sequence>MSTEPLLAVEDLQKTFGGLVAVDGASFQVEKGSVVGLIGPNGAGKSTTFNLITGFYDADDGSVRFRGEEVVDEPPEERAQRGMVRTFQITRELTGMKVGQNMRLGGQSHDGEKVVHALAGSASDREAEIGERAEELLKELELWELRDEYAGNLSGGQRKLLELGRVLMAEPDLLLLDEPMAGVNPSLTDDIIEKIHDLSDRGITFLIVEHDVDMIMNISDKVIGMHQGRVLTSGPPSVVQDDDELLEAYFGGEV</sequence>
<keyword evidence="2" id="KW-0813">Transport</keyword>
<dbReference type="InterPro" id="IPR017871">
    <property type="entry name" value="ABC_transporter-like_CS"/>
</dbReference>
<keyword evidence="10" id="KW-1185">Reference proteome</keyword>
<organism evidence="9 10">
    <name type="scientific">Halorubellus litoreus</name>
    <dbReference type="NCBI Taxonomy" id="755308"/>
    <lineage>
        <taxon>Archaea</taxon>
        <taxon>Methanobacteriati</taxon>
        <taxon>Methanobacteriota</taxon>
        <taxon>Stenosarchaea group</taxon>
        <taxon>Halobacteria</taxon>
        <taxon>Halobacteriales</taxon>
        <taxon>Halorubellaceae</taxon>
        <taxon>Halorubellus</taxon>
    </lineage>
</organism>
<evidence type="ECO:0000313" key="9">
    <source>
        <dbReference type="EMBL" id="MFC6954698.1"/>
    </source>
</evidence>
<dbReference type="PROSITE" id="PS50893">
    <property type="entry name" value="ABC_TRANSPORTER_2"/>
    <property type="match status" value="1"/>
</dbReference>
<dbReference type="SMART" id="SM00382">
    <property type="entry name" value="AAA"/>
    <property type="match status" value="1"/>
</dbReference>
<evidence type="ECO:0000256" key="2">
    <source>
        <dbReference type="ARBA" id="ARBA00022448"/>
    </source>
</evidence>
<evidence type="ECO:0000259" key="8">
    <source>
        <dbReference type="PROSITE" id="PS50893"/>
    </source>
</evidence>
<accession>A0ABD5VJ00</accession>
<dbReference type="PROSITE" id="PS00211">
    <property type="entry name" value="ABC_TRANSPORTER_1"/>
    <property type="match status" value="1"/>
</dbReference>
<protein>
    <recommendedName>
        <fullName evidence="7">Probable branched-chain amino acid transport ATP-binding protein LivG</fullName>
    </recommendedName>
</protein>
<keyword evidence="5" id="KW-0029">Amino-acid transport</keyword>
<dbReference type="GO" id="GO:0006865">
    <property type="term" value="P:amino acid transport"/>
    <property type="evidence" value="ECO:0007669"/>
    <property type="project" value="UniProtKB-KW"/>
</dbReference>
<dbReference type="PANTHER" id="PTHR45772:SF9">
    <property type="entry name" value="CONSERVED COMPONENT OF ABC TRANSPORTER FOR NATURAL AMINO ACIDS"/>
    <property type="match status" value="1"/>
</dbReference>
<feature type="domain" description="ABC transporter" evidence="8">
    <location>
        <begin position="7"/>
        <end position="252"/>
    </location>
</feature>
<evidence type="ECO:0000256" key="1">
    <source>
        <dbReference type="ARBA" id="ARBA00005417"/>
    </source>
</evidence>
<dbReference type="Pfam" id="PF00005">
    <property type="entry name" value="ABC_tran"/>
    <property type="match status" value="1"/>
</dbReference>
<reference evidence="9 10" key="1">
    <citation type="journal article" date="2019" name="Int. J. Syst. Evol. Microbiol.">
        <title>The Global Catalogue of Microorganisms (GCM) 10K type strain sequencing project: providing services to taxonomists for standard genome sequencing and annotation.</title>
        <authorList>
            <consortium name="The Broad Institute Genomics Platform"/>
            <consortium name="The Broad Institute Genome Sequencing Center for Infectious Disease"/>
            <person name="Wu L."/>
            <person name="Ma J."/>
        </authorList>
    </citation>
    <scope>NUCLEOTIDE SEQUENCE [LARGE SCALE GENOMIC DNA]</scope>
    <source>
        <strain evidence="9 10">GX26</strain>
    </source>
</reference>
<keyword evidence="4 9" id="KW-0067">ATP-binding</keyword>
<evidence type="ECO:0000256" key="6">
    <source>
        <dbReference type="ARBA" id="ARBA00056071"/>
    </source>
</evidence>
<dbReference type="Proteomes" id="UP001596395">
    <property type="component" value="Unassembled WGS sequence"/>
</dbReference>
<evidence type="ECO:0000313" key="10">
    <source>
        <dbReference type="Proteomes" id="UP001596395"/>
    </source>
</evidence>
<proteinExistence type="inferred from homology"/>
<dbReference type="AlphaFoldDB" id="A0ABD5VJ00"/>
<dbReference type="CDD" id="cd03219">
    <property type="entry name" value="ABC_Mj1267_LivG_branched"/>
    <property type="match status" value="1"/>
</dbReference>
<comment type="function">
    <text evidence="6">Probable component of a branched-chain amino-acid transport system.</text>
</comment>
<dbReference type="PANTHER" id="PTHR45772">
    <property type="entry name" value="CONSERVED COMPONENT OF ABC TRANSPORTER FOR NATURAL AMINO ACIDS-RELATED"/>
    <property type="match status" value="1"/>
</dbReference>
<comment type="similarity">
    <text evidence="1">Belongs to the ABC transporter superfamily.</text>
</comment>
<dbReference type="GO" id="GO:0005524">
    <property type="term" value="F:ATP binding"/>
    <property type="evidence" value="ECO:0007669"/>
    <property type="project" value="UniProtKB-KW"/>
</dbReference>
<dbReference type="InterPro" id="IPR003593">
    <property type="entry name" value="AAA+_ATPase"/>
</dbReference>